<keyword evidence="5" id="KW-1185">Reference proteome</keyword>
<comment type="similarity">
    <text evidence="3">Belongs to the IspD/TarI cytidylyltransferase family. IspD subfamily.</text>
</comment>
<dbReference type="InterPro" id="IPR034683">
    <property type="entry name" value="IspD/TarI"/>
</dbReference>
<dbReference type="EC" id="2.7.7.60" evidence="3"/>
<dbReference type="NCBIfam" id="TIGR00453">
    <property type="entry name" value="ispD"/>
    <property type="match status" value="1"/>
</dbReference>
<comment type="function">
    <text evidence="3">Catalyzes the formation of 4-diphosphocytidyl-2-C-methyl-D-erythritol from CTP and 2-C-methyl-D-erythritol 4-phosphate (MEP).</text>
</comment>
<dbReference type="GO" id="GO:0050518">
    <property type="term" value="F:2-C-methyl-D-erythritol 4-phosphate cytidylyltransferase activity"/>
    <property type="evidence" value="ECO:0007669"/>
    <property type="project" value="UniProtKB-EC"/>
</dbReference>
<dbReference type="Gene3D" id="3.90.550.10">
    <property type="entry name" value="Spore Coat Polysaccharide Biosynthesis Protein SpsA, Chain A"/>
    <property type="match status" value="1"/>
</dbReference>
<evidence type="ECO:0000256" key="2">
    <source>
        <dbReference type="ARBA" id="ARBA00022695"/>
    </source>
</evidence>
<reference evidence="4 5" key="1">
    <citation type="submission" date="2019-11" db="EMBL/GenBank/DDBJ databases">
        <title>Description of Pedobacter sp. LMG 31462T.</title>
        <authorList>
            <person name="Carlier A."/>
            <person name="Qi S."/>
            <person name="Vandamme P."/>
        </authorList>
    </citation>
    <scope>NUCLEOTIDE SEQUENCE [LARGE SCALE GENOMIC DNA]</scope>
    <source>
        <strain evidence="4 5">LMG 31462</strain>
    </source>
</reference>
<keyword evidence="2 3" id="KW-0548">Nucleotidyltransferase</keyword>
<dbReference type="PANTHER" id="PTHR32125:SF4">
    <property type="entry name" value="2-C-METHYL-D-ERYTHRITOL 4-PHOSPHATE CYTIDYLYLTRANSFERASE, CHLOROPLASTIC"/>
    <property type="match status" value="1"/>
</dbReference>
<evidence type="ECO:0000256" key="1">
    <source>
        <dbReference type="ARBA" id="ARBA00022679"/>
    </source>
</evidence>
<comment type="pathway">
    <text evidence="3">Isoprenoid biosynthesis; isopentenyl diphosphate biosynthesis via DXP pathway; isopentenyl diphosphate from 1-deoxy-D-xylulose 5-phosphate: step 2/6.</text>
</comment>
<dbReference type="PANTHER" id="PTHR32125">
    <property type="entry name" value="2-C-METHYL-D-ERYTHRITOL 4-PHOSPHATE CYTIDYLYLTRANSFERASE, CHLOROPLASTIC"/>
    <property type="match status" value="1"/>
</dbReference>
<dbReference type="EMBL" id="WNXC01000001">
    <property type="protein sequence ID" value="MBB2148754.1"/>
    <property type="molecule type" value="Genomic_DNA"/>
</dbReference>
<comment type="catalytic activity">
    <reaction evidence="3">
        <text>2-C-methyl-D-erythritol 4-phosphate + CTP + H(+) = 4-CDP-2-C-methyl-D-erythritol + diphosphate</text>
        <dbReference type="Rhea" id="RHEA:13429"/>
        <dbReference type="ChEBI" id="CHEBI:15378"/>
        <dbReference type="ChEBI" id="CHEBI:33019"/>
        <dbReference type="ChEBI" id="CHEBI:37563"/>
        <dbReference type="ChEBI" id="CHEBI:57823"/>
        <dbReference type="ChEBI" id="CHEBI:58262"/>
        <dbReference type="EC" id="2.7.7.60"/>
    </reaction>
</comment>
<accession>A0ABR6EVB2</accession>
<feature type="site" description="Transition state stabilizer" evidence="3">
    <location>
        <position position="15"/>
    </location>
</feature>
<dbReference type="InterPro" id="IPR001228">
    <property type="entry name" value="IspD"/>
</dbReference>
<dbReference type="RefSeq" id="WP_182955042.1">
    <property type="nucleotide sequence ID" value="NZ_WNXC01000001.1"/>
</dbReference>
<feature type="site" description="Positions MEP for the nucleophilic attack" evidence="3">
    <location>
        <position position="152"/>
    </location>
</feature>
<feature type="site" description="Positions MEP for the nucleophilic attack" evidence="3">
    <location>
        <position position="206"/>
    </location>
</feature>
<dbReference type="InterPro" id="IPR050088">
    <property type="entry name" value="IspD/TarI_cytidylyltransf_bact"/>
</dbReference>
<feature type="site" description="Transition state stabilizer" evidence="3">
    <location>
        <position position="22"/>
    </location>
</feature>
<sequence>MKYYAIIVAGGSGSRMQSDVAKQFLLLDGKPILMHTLEAFANSELQPELLLVLNIHQHQYWEELCKTHSFTIKHLVIKGGAQRFHSVKNGLKAIKGKGIVAIHDAVRPLLSADLILRSFIAAEEHGNAVAGVQSTDSVRSINPEGKTEALNRENLLMIQTPQTFTVDILRKAYQQPFRNEFTDDASVVEYSGYTIHMIAGNRENIKITYPEDLEIASILKKKASENIKGLELY</sequence>
<dbReference type="Pfam" id="PF01128">
    <property type="entry name" value="IspD"/>
    <property type="match status" value="1"/>
</dbReference>
<gene>
    <name evidence="3" type="primary">ispD</name>
    <name evidence="4" type="ORF">GM920_07500</name>
</gene>
<keyword evidence="1 3" id="KW-0808">Transferase</keyword>
<dbReference type="Proteomes" id="UP000636110">
    <property type="component" value="Unassembled WGS sequence"/>
</dbReference>
<dbReference type="HAMAP" id="MF_00108">
    <property type="entry name" value="IspD"/>
    <property type="match status" value="1"/>
</dbReference>
<dbReference type="CDD" id="cd02516">
    <property type="entry name" value="CDP-ME_synthetase"/>
    <property type="match status" value="1"/>
</dbReference>
<name>A0ABR6EVB2_9SPHI</name>
<keyword evidence="3" id="KW-0414">Isoprene biosynthesis</keyword>
<protein>
    <recommendedName>
        <fullName evidence="3">2-C-methyl-D-erythritol 4-phosphate cytidylyltransferase</fullName>
        <ecNumber evidence="3">2.7.7.60</ecNumber>
    </recommendedName>
    <alternativeName>
        <fullName evidence="3">4-diphosphocytidyl-2C-methyl-D-erythritol synthase</fullName>
    </alternativeName>
    <alternativeName>
        <fullName evidence="3">MEP cytidylyltransferase</fullName>
        <shortName evidence="3">MCT</shortName>
    </alternativeName>
</protein>
<comment type="caution">
    <text evidence="4">The sequence shown here is derived from an EMBL/GenBank/DDBJ whole genome shotgun (WGS) entry which is preliminary data.</text>
</comment>
<evidence type="ECO:0000256" key="3">
    <source>
        <dbReference type="HAMAP-Rule" id="MF_00108"/>
    </source>
</evidence>
<dbReference type="NCBIfam" id="NF001186">
    <property type="entry name" value="PRK00155.2-3"/>
    <property type="match status" value="1"/>
</dbReference>
<proteinExistence type="inferred from homology"/>
<dbReference type="SUPFAM" id="SSF53448">
    <property type="entry name" value="Nucleotide-diphospho-sugar transferases"/>
    <property type="match status" value="1"/>
</dbReference>
<evidence type="ECO:0000313" key="4">
    <source>
        <dbReference type="EMBL" id="MBB2148754.1"/>
    </source>
</evidence>
<dbReference type="InterPro" id="IPR029044">
    <property type="entry name" value="Nucleotide-diphossugar_trans"/>
</dbReference>
<evidence type="ECO:0000313" key="5">
    <source>
        <dbReference type="Proteomes" id="UP000636110"/>
    </source>
</evidence>
<organism evidence="4 5">
    <name type="scientific">Pedobacter gandavensis</name>
    <dbReference type="NCBI Taxonomy" id="2679963"/>
    <lineage>
        <taxon>Bacteria</taxon>
        <taxon>Pseudomonadati</taxon>
        <taxon>Bacteroidota</taxon>
        <taxon>Sphingobacteriia</taxon>
        <taxon>Sphingobacteriales</taxon>
        <taxon>Sphingobacteriaceae</taxon>
        <taxon>Pedobacter</taxon>
    </lineage>
</organism>